<gene>
    <name evidence="2" type="ORF">BDV98DRAFT_563151</name>
</gene>
<feature type="transmembrane region" description="Helical" evidence="1">
    <location>
        <begin position="6"/>
        <end position="26"/>
    </location>
</feature>
<dbReference type="Proteomes" id="UP000305067">
    <property type="component" value="Unassembled WGS sequence"/>
</dbReference>
<keyword evidence="1" id="KW-1133">Transmembrane helix</keyword>
<feature type="transmembrane region" description="Helical" evidence="1">
    <location>
        <begin position="38"/>
        <end position="57"/>
    </location>
</feature>
<sequence length="308" mass="33940">MSGYILAYNTIEGVGLALTFSVLLTVTVHPQLSRLATWYLVMVSGATLALSNLLLAFSGHQGQSTAPFSLCLIQASLIYSTPIWLLLSATAFAVQFHLTTLFYIGKQPGRHISKDNRLIWIFPTGIFVVVTIALLAVGISQPDLVEVDDDGFYCHLKQNIGANTVTVFSVIYAPTAITLEALTCRLLYRYWRISRKLDFRARSNGVISVGTVARLVAFTVAALLAIITCALYLLPSIQNFKLVIIYNALLTQSGLVILGLNRSVVITWMFWRRQRASDESSDTNTLASETASERSIDLHFPAREATMV</sequence>
<keyword evidence="3" id="KW-1185">Reference proteome</keyword>
<protein>
    <recommendedName>
        <fullName evidence="4">G-protein coupled receptors family 2 profile 2 domain-containing protein</fullName>
    </recommendedName>
</protein>
<feature type="transmembrane region" description="Helical" evidence="1">
    <location>
        <begin position="209"/>
        <end position="233"/>
    </location>
</feature>
<organism evidence="2 3">
    <name type="scientific">Pterulicium gracile</name>
    <dbReference type="NCBI Taxonomy" id="1884261"/>
    <lineage>
        <taxon>Eukaryota</taxon>
        <taxon>Fungi</taxon>
        <taxon>Dikarya</taxon>
        <taxon>Basidiomycota</taxon>
        <taxon>Agaricomycotina</taxon>
        <taxon>Agaricomycetes</taxon>
        <taxon>Agaricomycetidae</taxon>
        <taxon>Agaricales</taxon>
        <taxon>Pleurotineae</taxon>
        <taxon>Pterulaceae</taxon>
        <taxon>Pterulicium</taxon>
    </lineage>
</organism>
<reference evidence="2 3" key="1">
    <citation type="journal article" date="2019" name="Nat. Ecol. Evol.">
        <title>Megaphylogeny resolves global patterns of mushroom evolution.</title>
        <authorList>
            <person name="Varga T."/>
            <person name="Krizsan K."/>
            <person name="Foldi C."/>
            <person name="Dima B."/>
            <person name="Sanchez-Garcia M."/>
            <person name="Sanchez-Ramirez S."/>
            <person name="Szollosi G.J."/>
            <person name="Szarkandi J.G."/>
            <person name="Papp V."/>
            <person name="Albert L."/>
            <person name="Andreopoulos W."/>
            <person name="Angelini C."/>
            <person name="Antonin V."/>
            <person name="Barry K.W."/>
            <person name="Bougher N.L."/>
            <person name="Buchanan P."/>
            <person name="Buyck B."/>
            <person name="Bense V."/>
            <person name="Catcheside P."/>
            <person name="Chovatia M."/>
            <person name="Cooper J."/>
            <person name="Damon W."/>
            <person name="Desjardin D."/>
            <person name="Finy P."/>
            <person name="Geml J."/>
            <person name="Haridas S."/>
            <person name="Hughes K."/>
            <person name="Justo A."/>
            <person name="Karasinski D."/>
            <person name="Kautmanova I."/>
            <person name="Kiss B."/>
            <person name="Kocsube S."/>
            <person name="Kotiranta H."/>
            <person name="LaButti K.M."/>
            <person name="Lechner B.E."/>
            <person name="Liimatainen K."/>
            <person name="Lipzen A."/>
            <person name="Lukacs Z."/>
            <person name="Mihaltcheva S."/>
            <person name="Morgado L.N."/>
            <person name="Niskanen T."/>
            <person name="Noordeloos M.E."/>
            <person name="Ohm R.A."/>
            <person name="Ortiz-Santana B."/>
            <person name="Ovrebo C."/>
            <person name="Racz N."/>
            <person name="Riley R."/>
            <person name="Savchenko A."/>
            <person name="Shiryaev A."/>
            <person name="Soop K."/>
            <person name="Spirin V."/>
            <person name="Szebenyi C."/>
            <person name="Tomsovsky M."/>
            <person name="Tulloss R.E."/>
            <person name="Uehling J."/>
            <person name="Grigoriev I.V."/>
            <person name="Vagvolgyi C."/>
            <person name="Papp T."/>
            <person name="Martin F.M."/>
            <person name="Miettinen O."/>
            <person name="Hibbett D.S."/>
            <person name="Nagy L.G."/>
        </authorList>
    </citation>
    <scope>NUCLEOTIDE SEQUENCE [LARGE SCALE GENOMIC DNA]</scope>
    <source>
        <strain evidence="2 3">CBS 309.79</strain>
    </source>
</reference>
<dbReference type="OrthoDB" id="2898893at2759"/>
<name>A0A5C3QZM6_9AGAR</name>
<dbReference type="STRING" id="1884261.A0A5C3QZM6"/>
<dbReference type="AlphaFoldDB" id="A0A5C3QZM6"/>
<evidence type="ECO:0000256" key="1">
    <source>
        <dbReference type="SAM" id="Phobius"/>
    </source>
</evidence>
<keyword evidence="1" id="KW-0472">Membrane</keyword>
<evidence type="ECO:0000313" key="3">
    <source>
        <dbReference type="Proteomes" id="UP000305067"/>
    </source>
</evidence>
<feature type="transmembrane region" description="Helical" evidence="1">
    <location>
        <begin position="160"/>
        <end position="188"/>
    </location>
</feature>
<feature type="transmembrane region" description="Helical" evidence="1">
    <location>
        <begin position="117"/>
        <end position="140"/>
    </location>
</feature>
<evidence type="ECO:0000313" key="2">
    <source>
        <dbReference type="EMBL" id="TFL03844.1"/>
    </source>
</evidence>
<feature type="transmembrane region" description="Helical" evidence="1">
    <location>
        <begin position="245"/>
        <end position="271"/>
    </location>
</feature>
<dbReference type="EMBL" id="ML178819">
    <property type="protein sequence ID" value="TFL03844.1"/>
    <property type="molecule type" value="Genomic_DNA"/>
</dbReference>
<keyword evidence="1" id="KW-0812">Transmembrane</keyword>
<feature type="transmembrane region" description="Helical" evidence="1">
    <location>
        <begin position="77"/>
        <end position="105"/>
    </location>
</feature>
<evidence type="ECO:0008006" key="4">
    <source>
        <dbReference type="Google" id="ProtNLM"/>
    </source>
</evidence>
<proteinExistence type="predicted"/>
<accession>A0A5C3QZM6</accession>